<name>A0A1E5FD02_VIBSP</name>
<dbReference type="AlphaFoldDB" id="A0A1E5FD02"/>
<evidence type="ECO:0000313" key="2">
    <source>
        <dbReference type="Proteomes" id="UP000094802"/>
    </source>
</evidence>
<organism evidence="1 2">
    <name type="scientific">Vibrio splendidus 12E03</name>
    <dbReference type="NCBI Taxonomy" id="1191305"/>
    <lineage>
        <taxon>Bacteria</taxon>
        <taxon>Pseudomonadati</taxon>
        <taxon>Pseudomonadota</taxon>
        <taxon>Gammaproteobacteria</taxon>
        <taxon>Vibrionales</taxon>
        <taxon>Vibrionaceae</taxon>
        <taxon>Vibrio</taxon>
    </lineage>
</organism>
<gene>
    <name evidence="1" type="ORF">A142_23995</name>
</gene>
<sequence>MTNGFTYQSDSYGRESQRFVIPLYYKDSLGNYEFSSTATLLKYKGAHYFAFAAHALSNVLNVSDFYIFGSDGEFYAISDIAIGYRVFEDKDIVIVDCFNQVLDGKNYFDISESSMLGFDKKHFAWTGFPSSKCKAKKIHNSKSSETLRNQFVHEEENSLYFKSAQYFTIVSKVRGNNKQFITGIYERKNQSLKYKGNVSMAPSPQGMSGGAMYFFSKGQTLKNNLSETFRFAGIGIEHKKDNTIVGVSRDMIINLIDQFTEEEPVQFSLVDEKVETQA</sequence>
<dbReference type="Proteomes" id="UP000094802">
    <property type="component" value="Unassembled WGS sequence"/>
</dbReference>
<dbReference type="OrthoDB" id="7042015at2"/>
<dbReference type="EMBL" id="AJZD02000323">
    <property type="protein sequence ID" value="OEF86445.1"/>
    <property type="molecule type" value="Genomic_DNA"/>
</dbReference>
<proteinExistence type="predicted"/>
<dbReference type="RefSeq" id="WP_019822877.1">
    <property type="nucleotide sequence ID" value="NZ_AJZD02000323.1"/>
</dbReference>
<evidence type="ECO:0000313" key="1">
    <source>
        <dbReference type="EMBL" id="OEF86445.1"/>
    </source>
</evidence>
<protein>
    <submittedName>
        <fullName evidence="1">Uncharacterized protein</fullName>
    </submittedName>
</protein>
<accession>A0A1E5FD02</accession>
<reference evidence="1 2" key="1">
    <citation type="journal article" date="2012" name="Science">
        <title>Ecological populations of bacteria act as socially cohesive units of antibiotic production and resistance.</title>
        <authorList>
            <person name="Cordero O.X."/>
            <person name="Wildschutte H."/>
            <person name="Kirkup B."/>
            <person name="Proehl S."/>
            <person name="Ngo L."/>
            <person name="Hussain F."/>
            <person name="Le Roux F."/>
            <person name="Mincer T."/>
            <person name="Polz M.F."/>
        </authorList>
    </citation>
    <scope>NUCLEOTIDE SEQUENCE [LARGE SCALE GENOMIC DNA]</scope>
    <source>
        <strain evidence="1 2">12E03</strain>
    </source>
</reference>
<comment type="caution">
    <text evidence="1">The sequence shown here is derived from an EMBL/GenBank/DDBJ whole genome shotgun (WGS) entry which is preliminary data.</text>
</comment>